<name>A0ABT1RBY3_9HYPH</name>
<reference evidence="5" key="1">
    <citation type="submission" date="2021-07" db="EMBL/GenBank/DDBJ databases">
        <title>Shinella sp. nov., a novel member of the genus Shinella from water.</title>
        <authorList>
            <person name="Deng Y."/>
        </authorList>
    </citation>
    <scope>NUCLEOTIDE SEQUENCE</scope>
    <source>
        <strain evidence="5">CPCC 100929</strain>
    </source>
</reference>
<protein>
    <submittedName>
        <fullName evidence="5">ABC transporter substrate-binding protein</fullName>
    </submittedName>
</protein>
<accession>A0ABT1RBY3</accession>
<comment type="caution">
    <text evidence="5">The sequence shown here is derived from an EMBL/GenBank/DDBJ whole genome shotgun (WGS) entry which is preliminary data.</text>
</comment>
<sequence length="633" mass="71317">MITRRATLGLLAAAFLPGLARAGGGESKYLKDKVDAGELPPVAERLPKVPRVVNTAALGGEPGVQGGSVRMLIGGQRDVRLMPINSYSRLVGYDRDLKLQADILESYTVEEERIFTFRLREGHRWSSGDPFTAEDFRYCWEDVILNRELLKGGPPTDLLVEGKPPIFSVIDDVTVRYAWEKPIPDFLPKLASPIPLVLALPAAYMRQFHKKFQAADVLEKHIIKQRVDDWRGLHIKMSRQTRPENPDLPTLEAWRPRTAPPAEQFIFERNPFFHRIDENGTQLPYVDKVVMNVSSPDLISAKTATGESDLQVANLDFADYTLLKNAETIYPINVLLWKRTLGSRVALVPNLNCGDEGWRKVLRDVRVRRAMSLALNRTEINKAVFYGLGQESANTVLPESPLFKPEYAKAWAAFDPDQANRLLDEAGLDKRDDEGLRLLPDGRSAHIVVESAGESTLETDVLELITDHFRLVGLGLFVRTSQRDIFRSRAIGGEIVMSVWYGLDNGVPTPEMSPLELAPTADDQLQWPVWGMYYATVKTKGEPPDMPEVQYLVDKLTAWEMTTTEAERETIWHDMLKHHAEQVFTIGTVNGISQPIVRSRRLRNIPAKALCGFQPTAFLGVYMPDTFWYEESA</sequence>
<dbReference type="PANTHER" id="PTHR30290">
    <property type="entry name" value="PERIPLASMIC BINDING COMPONENT OF ABC TRANSPORTER"/>
    <property type="match status" value="1"/>
</dbReference>
<dbReference type="SUPFAM" id="SSF53850">
    <property type="entry name" value="Periplasmic binding protein-like II"/>
    <property type="match status" value="1"/>
</dbReference>
<dbReference type="Pfam" id="PF00496">
    <property type="entry name" value="SBP_bac_5"/>
    <property type="match status" value="1"/>
</dbReference>
<evidence type="ECO:0000256" key="1">
    <source>
        <dbReference type="ARBA" id="ARBA00004418"/>
    </source>
</evidence>
<dbReference type="RefSeq" id="WP_256119226.1">
    <property type="nucleotide sequence ID" value="NZ_WHSB02000008.1"/>
</dbReference>
<dbReference type="CDD" id="cd08500">
    <property type="entry name" value="PBP2_NikA_DppA_OppA_like_4"/>
    <property type="match status" value="1"/>
</dbReference>
<evidence type="ECO:0000313" key="6">
    <source>
        <dbReference type="Proteomes" id="UP000996601"/>
    </source>
</evidence>
<proteinExistence type="inferred from homology"/>
<comment type="subcellular location">
    <subcellularLocation>
        <location evidence="1">Periplasm</location>
    </subcellularLocation>
</comment>
<dbReference type="Gene3D" id="3.10.105.10">
    <property type="entry name" value="Dipeptide-binding Protein, Domain 3"/>
    <property type="match status" value="1"/>
</dbReference>
<organism evidence="5 6">
    <name type="scientific">Shinella lacus</name>
    <dbReference type="NCBI Taxonomy" id="2654216"/>
    <lineage>
        <taxon>Bacteria</taxon>
        <taxon>Pseudomonadati</taxon>
        <taxon>Pseudomonadota</taxon>
        <taxon>Alphaproteobacteria</taxon>
        <taxon>Hyphomicrobiales</taxon>
        <taxon>Rhizobiaceae</taxon>
        <taxon>Shinella</taxon>
    </lineage>
</organism>
<evidence type="ECO:0000256" key="3">
    <source>
        <dbReference type="SAM" id="SignalP"/>
    </source>
</evidence>
<dbReference type="Proteomes" id="UP000996601">
    <property type="component" value="Unassembled WGS sequence"/>
</dbReference>
<keyword evidence="3" id="KW-0732">Signal</keyword>
<dbReference type="InterPro" id="IPR000914">
    <property type="entry name" value="SBP_5_dom"/>
</dbReference>
<evidence type="ECO:0000313" key="5">
    <source>
        <dbReference type="EMBL" id="MCQ4632599.1"/>
    </source>
</evidence>
<feature type="chain" id="PRO_5046781142" evidence="3">
    <location>
        <begin position="23"/>
        <end position="633"/>
    </location>
</feature>
<evidence type="ECO:0000259" key="4">
    <source>
        <dbReference type="Pfam" id="PF00496"/>
    </source>
</evidence>
<dbReference type="Gene3D" id="3.40.190.10">
    <property type="entry name" value="Periplasmic binding protein-like II"/>
    <property type="match status" value="1"/>
</dbReference>
<keyword evidence="6" id="KW-1185">Reference proteome</keyword>
<gene>
    <name evidence="5" type="ORF">GB927_021325</name>
</gene>
<feature type="domain" description="Solute-binding protein family 5" evidence="4">
    <location>
        <begin position="99"/>
        <end position="508"/>
    </location>
</feature>
<dbReference type="EMBL" id="WHSB02000008">
    <property type="protein sequence ID" value="MCQ4632599.1"/>
    <property type="molecule type" value="Genomic_DNA"/>
</dbReference>
<comment type="similarity">
    <text evidence="2">Belongs to the bacterial solute-binding protein 5 family.</text>
</comment>
<dbReference type="PANTHER" id="PTHR30290:SF62">
    <property type="entry name" value="OLIGOPEPTIDE ABC TRANSPORTER, PERIPLASMIC OLIGOPEPTIDE-BINDING PROTEIN"/>
    <property type="match status" value="1"/>
</dbReference>
<feature type="signal peptide" evidence="3">
    <location>
        <begin position="1"/>
        <end position="22"/>
    </location>
</feature>
<dbReference type="InterPro" id="IPR039424">
    <property type="entry name" value="SBP_5"/>
</dbReference>
<evidence type="ECO:0000256" key="2">
    <source>
        <dbReference type="ARBA" id="ARBA00005695"/>
    </source>
</evidence>